<organism evidence="1 2">
    <name type="scientific">Musa troglodytarum</name>
    <name type="common">fe'i banana</name>
    <dbReference type="NCBI Taxonomy" id="320322"/>
    <lineage>
        <taxon>Eukaryota</taxon>
        <taxon>Viridiplantae</taxon>
        <taxon>Streptophyta</taxon>
        <taxon>Embryophyta</taxon>
        <taxon>Tracheophyta</taxon>
        <taxon>Spermatophyta</taxon>
        <taxon>Magnoliopsida</taxon>
        <taxon>Liliopsida</taxon>
        <taxon>Zingiberales</taxon>
        <taxon>Musaceae</taxon>
        <taxon>Musa</taxon>
    </lineage>
</organism>
<protein>
    <submittedName>
        <fullName evidence="1">Uncharacterized protein</fullName>
    </submittedName>
</protein>
<dbReference type="Proteomes" id="UP001055439">
    <property type="component" value="Chromosome 1"/>
</dbReference>
<sequence length="42" mass="4977">MDSFGKSLFGLTHSDPYRVYIRSIEYKDDIFFPSLIKYANKI</sequence>
<accession>A0A9E7JDD2</accession>
<name>A0A9E7JDD2_9LILI</name>
<dbReference type="EMBL" id="CP097502">
    <property type="protein sequence ID" value="URD76427.1"/>
    <property type="molecule type" value="Genomic_DNA"/>
</dbReference>
<reference evidence="1" key="1">
    <citation type="submission" date="2022-05" db="EMBL/GenBank/DDBJ databases">
        <title>The Musa troglodytarum L. genome provides insights into the mechanism of non-climacteric behaviour and enrichment of carotenoids.</title>
        <authorList>
            <person name="Wang J."/>
        </authorList>
    </citation>
    <scope>NUCLEOTIDE SEQUENCE</scope>
    <source>
        <tissue evidence="1">Leaf</tissue>
    </source>
</reference>
<proteinExistence type="predicted"/>
<evidence type="ECO:0000313" key="2">
    <source>
        <dbReference type="Proteomes" id="UP001055439"/>
    </source>
</evidence>
<gene>
    <name evidence="1" type="ORF">MUK42_35332</name>
</gene>
<dbReference type="AlphaFoldDB" id="A0A9E7JDD2"/>
<keyword evidence="2" id="KW-1185">Reference proteome</keyword>
<evidence type="ECO:0000313" key="1">
    <source>
        <dbReference type="EMBL" id="URD76427.1"/>
    </source>
</evidence>